<evidence type="ECO:0000256" key="2">
    <source>
        <dbReference type="ARBA" id="ARBA00022448"/>
    </source>
</evidence>
<keyword evidence="8" id="KW-1185">Reference proteome</keyword>
<accession>A0A5N5QFM5</accession>
<dbReference type="PIRSF" id="PIRSF006060">
    <property type="entry name" value="AA_transporter"/>
    <property type="match status" value="1"/>
</dbReference>
<dbReference type="OrthoDB" id="10054429at2759"/>
<name>A0A5N5QFM5_9AGAM</name>
<feature type="transmembrane region" description="Helical" evidence="6">
    <location>
        <begin position="406"/>
        <end position="425"/>
    </location>
</feature>
<protein>
    <submittedName>
        <fullName evidence="7">Thiamine transporter thi9</fullName>
    </submittedName>
</protein>
<feature type="transmembrane region" description="Helical" evidence="6">
    <location>
        <begin position="265"/>
        <end position="282"/>
    </location>
</feature>
<evidence type="ECO:0000256" key="3">
    <source>
        <dbReference type="ARBA" id="ARBA00022692"/>
    </source>
</evidence>
<reference evidence="7 8" key="1">
    <citation type="journal article" date="2019" name="Fungal Biol. Biotechnol.">
        <title>Draft genome sequence of fastidious pathogen Ceratobasidium theobromae, which causes vascular-streak dieback in Theobroma cacao.</title>
        <authorList>
            <person name="Ali S.S."/>
            <person name="Asman A."/>
            <person name="Shao J."/>
            <person name="Firmansyah A.P."/>
            <person name="Susilo A.W."/>
            <person name="Rosmana A."/>
            <person name="McMahon P."/>
            <person name="Junaid M."/>
            <person name="Guest D."/>
            <person name="Kheng T.Y."/>
            <person name="Meinhardt L.W."/>
            <person name="Bailey B.A."/>
        </authorList>
    </citation>
    <scope>NUCLEOTIDE SEQUENCE [LARGE SCALE GENOMIC DNA]</scope>
    <source>
        <strain evidence="7 8">CT2</strain>
    </source>
</reference>
<dbReference type="EMBL" id="SSOP01000177">
    <property type="protein sequence ID" value="KAB5590333.1"/>
    <property type="molecule type" value="Genomic_DNA"/>
</dbReference>
<evidence type="ECO:0000313" key="7">
    <source>
        <dbReference type="EMBL" id="KAB5590333.1"/>
    </source>
</evidence>
<keyword evidence="5 6" id="KW-0472">Membrane</keyword>
<dbReference type="PANTHER" id="PTHR45649">
    <property type="entry name" value="AMINO-ACID PERMEASE BAT1"/>
    <property type="match status" value="1"/>
</dbReference>
<organism evidence="7 8">
    <name type="scientific">Ceratobasidium theobromae</name>
    <dbReference type="NCBI Taxonomy" id="1582974"/>
    <lineage>
        <taxon>Eukaryota</taxon>
        <taxon>Fungi</taxon>
        <taxon>Dikarya</taxon>
        <taxon>Basidiomycota</taxon>
        <taxon>Agaricomycotina</taxon>
        <taxon>Agaricomycetes</taxon>
        <taxon>Cantharellales</taxon>
        <taxon>Ceratobasidiaceae</taxon>
        <taxon>Ceratobasidium</taxon>
    </lineage>
</organism>
<dbReference type="Gene3D" id="1.20.1740.10">
    <property type="entry name" value="Amino acid/polyamine transporter I"/>
    <property type="match status" value="2"/>
</dbReference>
<dbReference type="AlphaFoldDB" id="A0A5N5QFM5"/>
<dbReference type="GO" id="GO:0016020">
    <property type="term" value="C:membrane"/>
    <property type="evidence" value="ECO:0007669"/>
    <property type="project" value="UniProtKB-SubCell"/>
</dbReference>
<gene>
    <name evidence="7" type="ORF">CTheo_6223</name>
</gene>
<feature type="transmembrane region" description="Helical" evidence="6">
    <location>
        <begin position="499"/>
        <end position="520"/>
    </location>
</feature>
<dbReference type="Pfam" id="PF13520">
    <property type="entry name" value="AA_permease_2"/>
    <property type="match status" value="1"/>
</dbReference>
<feature type="transmembrane region" description="Helical" evidence="6">
    <location>
        <begin position="136"/>
        <end position="154"/>
    </location>
</feature>
<comment type="subcellular location">
    <subcellularLocation>
        <location evidence="1">Membrane</location>
        <topology evidence="1">Multi-pass membrane protein</topology>
    </subcellularLocation>
</comment>
<sequence length="544" mass="59261">MTSSVSKYYADREADSITVDSDELQLVRPTTPLPLGDLYAADRVKLPLNQLHRSWHIVESFAASFCALNFIGGVRSFFFIGILAGGPLAIWTNYLITIVFMWITAAVLAEICSALPLSGSIYIWAAEAAGPKYARFVAFIVAWWAATAWMTFGASNYHRELPPISTSRLGHRLSRRHLKRQCQMARSSLGSLRGSITLGHYPQLPSTSHPARMYSMVFKFSMGLMILDFLLCIIWLPIGVSKTYGFRSAHDAFLTTFNGTGAPPAWNWILGFLFTAGTLTGFDASGHIAEETKNASVVAARGIFSSAIATGTFGFITTIVFLFCTPDIETWFSLSAPQPFVLIYSMALGRGGATFMTLLAVIGLILNTSIAVVAASRLIFAIARDGVLPLSGWIGQVTSDGRPRNAVTVMYIFGALLLCVILPSSVAFTSLVSAAGIPTIAAYGLIALLRLTRTPNGFKSTKFSLGRFARPAYLAAFLFNGIVFASYVSPFTFPVTAETFNFAGVILGAVTIFGILSWWYTPEEKWLRTSQAQQVYDGADRIDK</sequence>
<feature type="transmembrane region" description="Helical" evidence="6">
    <location>
        <begin position="95"/>
        <end position="124"/>
    </location>
</feature>
<evidence type="ECO:0000256" key="5">
    <source>
        <dbReference type="ARBA" id="ARBA00023136"/>
    </source>
</evidence>
<proteinExistence type="predicted"/>
<evidence type="ECO:0000313" key="8">
    <source>
        <dbReference type="Proteomes" id="UP000383932"/>
    </source>
</evidence>
<comment type="caution">
    <text evidence="7">The sequence shown here is derived from an EMBL/GenBank/DDBJ whole genome shotgun (WGS) entry which is preliminary data.</text>
</comment>
<keyword evidence="2" id="KW-0813">Transport</keyword>
<dbReference type="InterPro" id="IPR002293">
    <property type="entry name" value="AA/rel_permease1"/>
</dbReference>
<evidence type="ECO:0000256" key="6">
    <source>
        <dbReference type="SAM" id="Phobius"/>
    </source>
</evidence>
<feature type="transmembrane region" description="Helical" evidence="6">
    <location>
        <begin position="431"/>
        <end position="451"/>
    </location>
</feature>
<evidence type="ECO:0000256" key="4">
    <source>
        <dbReference type="ARBA" id="ARBA00022989"/>
    </source>
</evidence>
<dbReference type="Proteomes" id="UP000383932">
    <property type="component" value="Unassembled WGS sequence"/>
</dbReference>
<dbReference type="PANTHER" id="PTHR45649:SF13">
    <property type="entry name" value="THIAMINE TRANSPORTER THI9"/>
    <property type="match status" value="1"/>
</dbReference>
<keyword evidence="4 6" id="KW-1133">Transmembrane helix</keyword>
<keyword evidence="3 6" id="KW-0812">Transmembrane</keyword>
<evidence type="ECO:0000256" key="1">
    <source>
        <dbReference type="ARBA" id="ARBA00004141"/>
    </source>
</evidence>
<feature type="transmembrane region" description="Helical" evidence="6">
    <location>
        <begin position="303"/>
        <end position="323"/>
    </location>
</feature>
<feature type="transmembrane region" description="Helical" evidence="6">
    <location>
        <begin position="217"/>
        <end position="238"/>
    </location>
</feature>
<feature type="transmembrane region" description="Helical" evidence="6">
    <location>
        <begin position="355"/>
        <end position="380"/>
    </location>
</feature>
<feature type="transmembrane region" description="Helical" evidence="6">
    <location>
        <begin position="472"/>
        <end position="493"/>
    </location>
</feature>
<dbReference type="GO" id="GO:0022857">
    <property type="term" value="F:transmembrane transporter activity"/>
    <property type="evidence" value="ECO:0007669"/>
    <property type="project" value="InterPro"/>
</dbReference>